<dbReference type="Pfam" id="PF02811">
    <property type="entry name" value="PHP"/>
    <property type="match status" value="1"/>
</dbReference>
<evidence type="ECO:0000256" key="4">
    <source>
        <dbReference type="ARBA" id="ARBA00022605"/>
    </source>
</evidence>
<dbReference type="EMBL" id="CAXDID020000015">
    <property type="protein sequence ID" value="CAL5983000.1"/>
    <property type="molecule type" value="Genomic_DNA"/>
</dbReference>
<proteinExistence type="inferred from homology"/>
<keyword evidence="11" id="KW-1185">Reference proteome</keyword>
<evidence type="ECO:0000256" key="2">
    <source>
        <dbReference type="ARBA" id="ARBA00009152"/>
    </source>
</evidence>
<evidence type="ECO:0000256" key="5">
    <source>
        <dbReference type="ARBA" id="ARBA00022801"/>
    </source>
</evidence>
<dbReference type="Gene3D" id="3.20.20.140">
    <property type="entry name" value="Metal-dependent hydrolases"/>
    <property type="match status" value="1"/>
</dbReference>
<name>A0AA86REU6_9EUKA</name>
<dbReference type="GO" id="GO:0000105">
    <property type="term" value="P:L-histidine biosynthetic process"/>
    <property type="evidence" value="ECO:0007669"/>
    <property type="project" value="UniProtKB-KW"/>
</dbReference>
<evidence type="ECO:0000313" key="10">
    <source>
        <dbReference type="EMBL" id="CAL5983000.1"/>
    </source>
</evidence>
<evidence type="ECO:0000259" key="8">
    <source>
        <dbReference type="Pfam" id="PF02811"/>
    </source>
</evidence>
<evidence type="ECO:0000313" key="11">
    <source>
        <dbReference type="Proteomes" id="UP001642409"/>
    </source>
</evidence>
<protein>
    <recommendedName>
        <fullName evidence="3">histidinol-phosphatase</fullName>
        <ecNumber evidence="3">3.1.3.15</ecNumber>
    </recommendedName>
</protein>
<evidence type="ECO:0000313" key="9">
    <source>
        <dbReference type="EMBL" id="CAI9976666.1"/>
    </source>
</evidence>
<dbReference type="InterPro" id="IPR016195">
    <property type="entry name" value="Pol/histidinol_Pase-like"/>
</dbReference>
<dbReference type="EMBL" id="CATOUU010001174">
    <property type="protein sequence ID" value="CAI9976666.1"/>
    <property type="molecule type" value="Genomic_DNA"/>
</dbReference>
<dbReference type="PANTHER" id="PTHR21039:SF0">
    <property type="entry name" value="HISTIDINOL-PHOSPHATASE"/>
    <property type="match status" value="1"/>
</dbReference>
<dbReference type="PANTHER" id="PTHR21039">
    <property type="entry name" value="HISTIDINOL PHOSPHATASE-RELATED"/>
    <property type="match status" value="1"/>
</dbReference>
<dbReference type="InterPro" id="IPR004013">
    <property type="entry name" value="PHP_dom"/>
</dbReference>
<evidence type="ECO:0000256" key="6">
    <source>
        <dbReference type="ARBA" id="ARBA00023102"/>
    </source>
</evidence>
<dbReference type="InterPro" id="IPR010140">
    <property type="entry name" value="Histidinol_P_phosphatase_HisJ"/>
</dbReference>
<reference evidence="9" key="1">
    <citation type="submission" date="2023-06" db="EMBL/GenBank/DDBJ databases">
        <authorList>
            <person name="Kurt Z."/>
        </authorList>
    </citation>
    <scope>NUCLEOTIDE SEQUENCE</scope>
</reference>
<reference evidence="10 11" key="2">
    <citation type="submission" date="2024-07" db="EMBL/GenBank/DDBJ databases">
        <authorList>
            <person name="Akdeniz Z."/>
        </authorList>
    </citation>
    <scope>NUCLEOTIDE SEQUENCE [LARGE SCALE GENOMIC DNA]</scope>
</reference>
<organism evidence="9">
    <name type="scientific">Hexamita inflata</name>
    <dbReference type="NCBI Taxonomy" id="28002"/>
    <lineage>
        <taxon>Eukaryota</taxon>
        <taxon>Metamonada</taxon>
        <taxon>Diplomonadida</taxon>
        <taxon>Hexamitidae</taxon>
        <taxon>Hexamitinae</taxon>
        <taxon>Hexamita</taxon>
    </lineage>
</organism>
<comment type="caution">
    <text evidence="9">The sequence shown here is derived from an EMBL/GenBank/DDBJ whole genome shotgun (WGS) entry which is preliminary data.</text>
</comment>
<evidence type="ECO:0000256" key="1">
    <source>
        <dbReference type="ARBA" id="ARBA00004970"/>
    </source>
</evidence>
<evidence type="ECO:0000256" key="7">
    <source>
        <dbReference type="ARBA" id="ARBA00049158"/>
    </source>
</evidence>
<keyword evidence="4" id="KW-0028">Amino-acid biosynthesis</keyword>
<accession>A0AA86REU6</accession>
<comment type="similarity">
    <text evidence="2">Belongs to the PHP hydrolase family. HisK subfamily.</text>
</comment>
<dbReference type="AlphaFoldDB" id="A0AA86REU6"/>
<keyword evidence="5" id="KW-0378">Hydrolase</keyword>
<dbReference type="SUPFAM" id="SSF89550">
    <property type="entry name" value="PHP domain-like"/>
    <property type="match status" value="1"/>
</dbReference>
<gene>
    <name evidence="9" type="ORF">HINF_LOCUS64311</name>
    <name evidence="10" type="ORF">HINF_LOCUS7411</name>
</gene>
<dbReference type="EC" id="3.1.3.15" evidence="3"/>
<dbReference type="GO" id="GO:0005737">
    <property type="term" value="C:cytoplasm"/>
    <property type="evidence" value="ECO:0007669"/>
    <property type="project" value="TreeGrafter"/>
</dbReference>
<dbReference type="GO" id="GO:0004401">
    <property type="term" value="F:histidinol-phosphatase activity"/>
    <property type="evidence" value="ECO:0007669"/>
    <property type="project" value="UniProtKB-EC"/>
</dbReference>
<comment type="pathway">
    <text evidence="1">Amino-acid biosynthesis; L-histidine biosynthesis; L-histidine from 5-phospho-alpha-D-ribose 1-diphosphate: step 8/9.</text>
</comment>
<feature type="domain" description="PHP" evidence="8">
    <location>
        <begin position="4"/>
        <end position="199"/>
    </location>
</feature>
<dbReference type="Proteomes" id="UP001642409">
    <property type="component" value="Unassembled WGS sequence"/>
</dbReference>
<keyword evidence="6" id="KW-0368">Histidine biosynthesis</keyword>
<evidence type="ECO:0000256" key="3">
    <source>
        <dbReference type="ARBA" id="ARBA00013085"/>
    </source>
</evidence>
<comment type="catalytic activity">
    <reaction evidence="7">
        <text>L-histidinol phosphate + H2O = L-histidinol + phosphate</text>
        <dbReference type="Rhea" id="RHEA:14465"/>
        <dbReference type="ChEBI" id="CHEBI:15377"/>
        <dbReference type="ChEBI" id="CHEBI:43474"/>
        <dbReference type="ChEBI" id="CHEBI:57699"/>
        <dbReference type="ChEBI" id="CHEBI:57980"/>
        <dbReference type="EC" id="3.1.3.15"/>
    </reaction>
</comment>
<sequence length="294" mass="34675">MLIDCHTHTYLCKHAQRVAPIAYLHVAKKLGFTHFVFCDHNPFKGDNYDFIHRMSLGELETFNTLYDQEQLVNQDLPKRLKYMEVDWQPMNHDASLNFVQDHLQSFDCAMCSIHFNEQYEMDLMEKQTVEEFLDFYEKEFLTAVNSNQFQIMCHIDFFKEYNKKVKALIQTEEGLKIINDRLVQIITKAENKVLIEINTCPRKYDAIFKSFPDMNVVKALGNKAKFSIGSDSHQLKDVGQNFREIFTQLLECGVKELYYVENKEMKSYSVEEALSRLHEIDAGEIKEIFQQFKL</sequence>